<name>A0A8X6WNX6_9ARAC</name>
<accession>A0A8X6WNX6</accession>
<sequence length="108" mass="11818">MESTAITQNLPGGSLTLGSKKQDQTLLTRFLRGHLRFSTYTDDAKSYAIGTKCAIGLASQEHILIEYQGLSRKDLTANPVLVLDFVRVVVLKISITVNPSDFAHPSLN</sequence>
<dbReference type="AlphaFoldDB" id="A0A8X6WNX6"/>
<reference evidence="1" key="1">
    <citation type="submission" date="2020-08" db="EMBL/GenBank/DDBJ databases">
        <title>Multicomponent nature underlies the extraordinary mechanical properties of spider dragline silk.</title>
        <authorList>
            <person name="Kono N."/>
            <person name="Nakamura H."/>
            <person name="Mori M."/>
            <person name="Yoshida Y."/>
            <person name="Ohtoshi R."/>
            <person name="Malay A.D."/>
            <person name="Moran D.A.P."/>
            <person name="Tomita M."/>
            <person name="Numata K."/>
            <person name="Arakawa K."/>
        </authorList>
    </citation>
    <scope>NUCLEOTIDE SEQUENCE</scope>
</reference>
<organism evidence="1 2">
    <name type="scientific">Trichonephila inaurata madagascariensis</name>
    <dbReference type="NCBI Taxonomy" id="2747483"/>
    <lineage>
        <taxon>Eukaryota</taxon>
        <taxon>Metazoa</taxon>
        <taxon>Ecdysozoa</taxon>
        <taxon>Arthropoda</taxon>
        <taxon>Chelicerata</taxon>
        <taxon>Arachnida</taxon>
        <taxon>Araneae</taxon>
        <taxon>Araneomorphae</taxon>
        <taxon>Entelegynae</taxon>
        <taxon>Araneoidea</taxon>
        <taxon>Nephilidae</taxon>
        <taxon>Trichonephila</taxon>
        <taxon>Trichonephila inaurata</taxon>
    </lineage>
</organism>
<evidence type="ECO:0000313" key="1">
    <source>
        <dbReference type="EMBL" id="GFY38574.1"/>
    </source>
</evidence>
<dbReference type="EMBL" id="BMAV01000931">
    <property type="protein sequence ID" value="GFY38574.1"/>
    <property type="molecule type" value="Genomic_DNA"/>
</dbReference>
<gene>
    <name evidence="1" type="ORF">TNIN_189241</name>
</gene>
<dbReference type="OrthoDB" id="8063525at2759"/>
<evidence type="ECO:0000313" key="2">
    <source>
        <dbReference type="Proteomes" id="UP000886998"/>
    </source>
</evidence>
<comment type="caution">
    <text evidence="1">The sequence shown here is derived from an EMBL/GenBank/DDBJ whole genome shotgun (WGS) entry which is preliminary data.</text>
</comment>
<protein>
    <submittedName>
        <fullName evidence="1">Uncharacterized protein</fullName>
    </submittedName>
</protein>
<keyword evidence="2" id="KW-1185">Reference proteome</keyword>
<dbReference type="Proteomes" id="UP000886998">
    <property type="component" value="Unassembled WGS sequence"/>
</dbReference>
<proteinExistence type="predicted"/>